<dbReference type="GO" id="GO:0005737">
    <property type="term" value="C:cytoplasm"/>
    <property type="evidence" value="ECO:0007669"/>
    <property type="project" value="UniProtKB-SubCell"/>
</dbReference>
<keyword evidence="2 7" id="KW-0820">tRNA-binding</keyword>
<sequence>MITLIVGLGNPGAKYKGTRHNVGAQFVEMLADNFKIQLKTEAKFWGQTGRVNVDGKELWLLKPNTFMNESGKSVAAFHSFYKLDALSILVAHDDLDIPSGVARYKIGGGHGGHNGLRDIISSLGNESGFKRLRIGIGHPGDSSKVTNYVLNSPLASEKEEILNICKNAIETIPLLIDDQWDKALLNLHTKIR</sequence>
<dbReference type="PANTHER" id="PTHR17224:SF1">
    <property type="entry name" value="PEPTIDYL-TRNA HYDROLASE"/>
    <property type="match status" value="1"/>
</dbReference>
<dbReference type="PANTHER" id="PTHR17224">
    <property type="entry name" value="PEPTIDYL-TRNA HYDROLASE"/>
    <property type="match status" value="1"/>
</dbReference>
<dbReference type="GO" id="GO:0072344">
    <property type="term" value="P:rescue of stalled ribosome"/>
    <property type="evidence" value="ECO:0007669"/>
    <property type="project" value="UniProtKB-UniRule"/>
</dbReference>
<keyword evidence="3 7" id="KW-0378">Hydrolase</keyword>
<gene>
    <name evidence="7" type="primary">pth</name>
    <name evidence="10" type="ORF">EVB02_03100</name>
</gene>
<evidence type="ECO:0000256" key="9">
    <source>
        <dbReference type="RuleBase" id="RU004320"/>
    </source>
</evidence>
<feature type="site" description="Stabilizes the basic form of H active site to accept a proton" evidence="7">
    <location>
        <position position="93"/>
    </location>
</feature>
<dbReference type="EC" id="3.1.1.29" evidence="1 7"/>
<evidence type="ECO:0000256" key="8">
    <source>
        <dbReference type="RuleBase" id="RU000673"/>
    </source>
</evidence>
<evidence type="ECO:0000256" key="1">
    <source>
        <dbReference type="ARBA" id="ARBA00013260"/>
    </source>
</evidence>
<dbReference type="NCBIfam" id="TIGR00447">
    <property type="entry name" value="pth"/>
    <property type="match status" value="1"/>
</dbReference>
<proteinExistence type="inferred from homology"/>
<feature type="binding site" evidence="7">
    <location>
        <position position="114"/>
    </location>
    <ligand>
        <name>tRNA</name>
        <dbReference type="ChEBI" id="CHEBI:17843"/>
    </ligand>
</feature>
<feature type="active site" description="Proton acceptor" evidence="7">
    <location>
        <position position="20"/>
    </location>
</feature>
<feature type="binding site" evidence="7">
    <location>
        <position position="68"/>
    </location>
    <ligand>
        <name>tRNA</name>
        <dbReference type="ChEBI" id="CHEBI:17843"/>
    </ligand>
</feature>
<dbReference type="InterPro" id="IPR001328">
    <property type="entry name" value="Pept_tRNA_hydro"/>
</dbReference>
<evidence type="ECO:0000256" key="4">
    <source>
        <dbReference type="ARBA" id="ARBA00022884"/>
    </source>
</evidence>
<dbReference type="PROSITE" id="PS01195">
    <property type="entry name" value="PEPT_TRNA_HYDROL_1"/>
    <property type="match status" value="1"/>
</dbReference>
<dbReference type="GO" id="GO:0004045">
    <property type="term" value="F:peptidyl-tRNA hydrolase activity"/>
    <property type="evidence" value="ECO:0007669"/>
    <property type="project" value="UniProtKB-UniRule"/>
</dbReference>
<evidence type="ECO:0000256" key="5">
    <source>
        <dbReference type="ARBA" id="ARBA00038063"/>
    </source>
</evidence>
<keyword evidence="7" id="KW-0963">Cytoplasm</keyword>
<reference evidence="10 11" key="1">
    <citation type="submission" date="2019-02" db="EMBL/GenBank/DDBJ databases">
        <title>Prokaryotic population dynamics and viral predation in marine succession experiment using metagenomics: the confinement effect.</title>
        <authorList>
            <person name="Haro-Moreno J.M."/>
            <person name="Rodriguez-Valera F."/>
            <person name="Lopez-Perez M."/>
        </authorList>
    </citation>
    <scope>NUCLEOTIDE SEQUENCE [LARGE SCALE GENOMIC DNA]</scope>
    <source>
        <strain evidence="10">MED-G169</strain>
    </source>
</reference>
<organism evidence="10 11">
    <name type="scientific">SAR92 clade bacterium</name>
    <dbReference type="NCBI Taxonomy" id="2315479"/>
    <lineage>
        <taxon>Bacteria</taxon>
        <taxon>Pseudomonadati</taxon>
        <taxon>Pseudomonadota</taxon>
        <taxon>Gammaproteobacteria</taxon>
        <taxon>Cellvibrionales</taxon>
        <taxon>Porticoccaceae</taxon>
        <taxon>SAR92 clade</taxon>
    </lineage>
</organism>
<comment type="catalytic activity">
    <reaction evidence="7 8">
        <text>an N-acyl-L-alpha-aminoacyl-tRNA + H2O = an N-acyl-L-amino acid + a tRNA + H(+)</text>
        <dbReference type="Rhea" id="RHEA:54448"/>
        <dbReference type="Rhea" id="RHEA-COMP:10123"/>
        <dbReference type="Rhea" id="RHEA-COMP:13883"/>
        <dbReference type="ChEBI" id="CHEBI:15377"/>
        <dbReference type="ChEBI" id="CHEBI:15378"/>
        <dbReference type="ChEBI" id="CHEBI:59874"/>
        <dbReference type="ChEBI" id="CHEBI:78442"/>
        <dbReference type="ChEBI" id="CHEBI:138191"/>
        <dbReference type="EC" id="3.1.1.29"/>
    </reaction>
</comment>
<dbReference type="PROSITE" id="PS01196">
    <property type="entry name" value="PEPT_TRNA_HYDROL_2"/>
    <property type="match status" value="1"/>
</dbReference>
<evidence type="ECO:0000313" key="11">
    <source>
        <dbReference type="Proteomes" id="UP000318148"/>
    </source>
</evidence>
<dbReference type="InterPro" id="IPR018171">
    <property type="entry name" value="Pept_tRNA_hydro_CS"/>
</dbReference>
<dbReference type="CDD" id="cd00462">
    <property type="entry name" value="PTH"/>
    <property type="match status" value="1"/>
</dbReference>
<comment type="function">
    <text evidence="7">Catalyzes the release of premature peptidyl moieties from peptidyl-tRNA molecules trapped in stalled 50S ribosomal subunits, and thus maintains levels of free tRNAs and 50S ribosomes.</text>
</comment>
<comment type="subunit">
    <text evidence="7">Monomer.</text>
</comment>
<accession>A0A520LKZ8</accession>
<feature type="binding site" evidence="7">
    <location>
        <position position="15"/>
    </location>
    <ligand>
        <name>tRNA</name>
        <dbReference type="ChEBI" id="CHEBI:17843"/>
    </ligand>
</feature>
<feature type="binding site" evidence="7">
    <location>
        <position position="66"/>
    </location>
    <ligand>
        <name>tRNA</name>
        <dbReference type="ChEBI" id="CHEBI:17843"/>
    </ligand>
</feature>
<comment type="subcellular location">
    <subcellularLocation>
        <location evidence="7">Cytoplasm</location>
    </subcellularLocation>
</comment>
<comment type="caution">
    <text evidence="10">The sequence shown here is derived from an EMBL/GenBank/DDBJ whole genome shotgun (WGS) entry which is preliminary data.</text>
</comment>
<dbReference type="GO" id="GO:0000049">
    <property type="term" value="F:tRNA binding"/>
    <property type="evidence" value="ECO:0007669"/>
    <property type="project" value="UniProtKB-UniRule"/>
</dbReference>
<dbReference type="Gene3D" id="3.40.50.1470">
    <property type="entry name" value="Peptidyl-tRNA hydrolase"/>
    <property type="match status" value="1"/>
</dbReference>
<dbReference type="FunFam" id="3.40.50.1470:FF:000001">
    <property type="entry name" value="Peptidyl-tRNA hydrolase"/>
    <property type="match status" value="1"/>
</dbReference>
<comment type="function">
    <text evidence="7">Hydrolyzes ribosome-free peptidyl-tRNAs (with 1 or more amino acids incorporated), which drop off the ribosome during protein synthesis, or as a result of ribosome stalling.</text>
</comment>
<protein>
    <recommendedName>
        <fullName evidence="6 7">Peptidyl-tRNA hydrolase</fullName>
        <shortName evidence="7">Pth</shortName>
        <ecNumber evidence="1 7">3.1.1.29</ecNumber>
    </recommendedName>
</protein>
<comment type="similarity">
    <text evidence="5 7 9">Belongs to the PTH family.</text>
</comment>
<dbReference type="AlphaFoldDB" id="A0A520LKZ8"/>
<dbReference type="EMBL" id="SHBO01000036">
    <property type="protein sequence ID" value="RZO05779.1"/>
    <property type="molecule type" value="Genomic_DNA"/>
</dbReference>
<dbReference type="InterPro" id="IPR036416">
    <property type="entry name" value="Pept_tRNA_hydro_sf"/>
</dbReference>
<keyword evidence="4 7" id="KW-0694">RNA-binding</keyword>
<evidence type="ECO:0000313" key="10">
    <source>
        <dbReference type="EMBL" id="RZO05779.1"/>
    </source>
</evidence>
<dbReference type="HAMAP" id="MF_00083">
    <property type="entry name" value="Pept_tRNA_hydro_bact"/>
    <property type="match status" value="1"/>
</dbReference>
<name>A0A520LKZ8_9GAMM</name>
<dbReference type="Pfam" id="PF01195">
    <property type="entry name" value="Pept_tRNA_hydro"/>
    <property type="match status" value="1"/>
</dbReference>
<dbReference type="Proteomes" id="UP000318148">
    <property type="component" value="Unassembled WGS sequence"/>
</dbReference>
<feature type="site" description="Discriminates between blocked and unblocked aminoacyl-tRNA" evidence="7">
    <location>
        <position position="10"/>
    </location>
</feature>
<dbReference type="GO" id="GO:0006515">
    <property type="term" value="P:protein quality control for misfolded or incompletely synthesized proteins"/>
    <property type="evidence" value="ECO:0007669"/>
    <property type="project" value="UniProtKB-UniRule"/>
</dbReference>
<evidence type="ECO:0000256" key="7">
    <source>
        <dbReference type="HAMAP-Rule" id="MF_00083"/>
    </source>
</evidence>
<evidence type="ECO:0000256" key="6">
    <source>
        <dbReference type="ARBA" id="ARBA00050038"/>
    </source>
</evidence>
<evidence type="ECO:0000256" key="2">
    <source>
        <dbReference type="ARBA" id="ARBA00022555"/>
    </source>
</evidence>
<dbReference type="SUPFAM" id="SSF53178">
    <property type="entry name" value="Peptidyl-tRNA hydrolase-like"/>
    <property type="match status" value="1"/>
</dbReference>
<evidence type="ECO:0000256" key="3">
    <source>
        <dbReference type="ARBA" id="ARBA00022801"/>
    </source>
</evidence>